<dbReference type="NCBIfam" id="TIGR02566">
    <property type="entry name" value="cas_Csy3"/>
    <property type="match status" value="1"/>
</dbReference>
<proteinExistence type="predicted"/>
<name>A0A1I0W8X8_SELRU</name>
<dbReference type="AlphaFoldDB" id="A0A1I0W8X8"/>
<gene>
    <name evidence="1" type="ORF">SAMN05216587_102275</name>
</gene>
<dbReference type="Pfam" id="PF09615">
    <property type="entry name" value="Cas_Csy3"/>
    <property type="match status" value="1"/>
</dbReference>
<dbReference type="RefSeq" id="WP_074813554.1">
    <property type="nucleotide sequence ID" value="NZ_FOJX01000002.1"/>
</dbReference>
<evidence type="ECO:0000313" key="2">
    <source>
        <dbReference type="Proteomes" id="UP000183843"/>
    </source>
</evidence>
<dbReference type="Proteomes" id="UP000183843">
    <property type="component" value="Unassembled WGS sequence"/>
</dbReference>
<organism evidence="1 2">
    <name type="scientific">Selenomonas ruminantium</name>
    <dbReference type="NCBI Taxonomy" id="971"/>
    <lineage>
        <taxon>Bacteria</taxon>
        <taxon>Bacillati</taxon>
        <taxon>Bacillota</taxon>
        <taxon>Negativicutes</taxon>
        <taxon>Selenomonadales</taxon>
        <taxon>Selenomonadaceae</taxon>
        <taxon>Selenomonas</taxon>
    </lineage>
</organism>
<dbReference type="EMBL" id="FOJX01000002">
    <property type="protein sequence ID" value="SFA84748.1"/>
    <property type="molecule type" value="Genomic_DNA"/>
</dbReference>
<accession>A0A1I0W8X8</accession>
<reference evidence="1 2" key="1">
    <citation type="submission" date="2016-10" db="EMBL/GenBank/DDBJ databases">
        <authorList>
            <person name="de Groot N.N."/>
        </authorList>
    </citation>
    <scope>NUCLEOTIDE SEQUENCE [LARGE SCALE GENOMIC DNA]</scope>
    <source>
        <strain evidence="1 2">L14</strain>
    </source>
</reference>
<sequence>MADKKNNSNVTLKSRPGNLSFARRMNVTEAKFWQTDFAKRHSVKLPLLVTDKAVLASKGHEMPPEKLEKEIMDPNPQKSQSCTLSTECDTLRIDYGIKVLPVKDGMYSCSDYNYRTAINQKIDEYIAEDGFLTLAKRYVNNIANARFLWRNRKGAEAIETIVTIESKDYPAFNAKDFDLDIFVDDNDTINEIARQVADTFAGKKEYLNMYVTCFVKIGCGMEVYPSQEMTIDEDKGKQLFVFEGSAGMHSQKISNALRTIDTWYPDYDTYEFPIPIENYGASRAVGIAFRPDTKSFYKLIDKLVLKNEALPIEDKHYVMAVLIRGGMFSKKQEK</sequence>
<evidence type="ECO:0000313" key="1">
    <source>
        <dbReference type="EMBL" id="SFA84748.1"/>
    </source>
</evidence>
<dbReference type="InterPro" id="IPR013399">
    <property type="entry name" value="CRISPR-assoc_prot_Csy3"/>
</dbReference>
<protein>
    <submittedName>
        <fullName evidence="1">CRISPR-associated protein, Csy3 family</fullName>
    </submittedName>
</protein>